<dbReference type="InterPro" id="IPR003697">
    <property type="entry name" value="Maf-like"/>
</dbReference>
<dbReference type="Gene3D" id="3.90.950.10">
    <property type="match status" value="1"/>
</dbReference>
<dbReference type="PIRSF" id="PIRSF006305">
    <property type="entry name" value="Maf"/>
    <property type="match status" value="1"/>
</dbReference>
<dbReference type="InterPro" id="IPR029001">
    <property type="entry name" value="ITPase-like_fam"/>
</dbReference>
<keyword evidence="3" id="KW-0546">Nucleotide metabolism</keyword>
<evidence type="ECO:0000256" key="3">
    <source>
        <dbReference type="HAMAP-Rule" id="MF_00528"/>
    </source>
</evidence>
<comment type="caution">
    <text evidence="4">The sequence shown here is derived from an EMBL/GenBank/DDBJ whole genome shotgun (WGS) entry which is preliminary data.</text>
</comment>
<accession>A0AAE3D9A4</accession>
<dbReference type="GO" id="GO:0005737">
    <property type="term" value="C:cytoplasm"/>
    <property type="evidence" value="ECO:0007669"/>
    <property type="project" value="UniProtKB-SubCell"/>
</dbReference>
<evidence type="ECO:0000313" key="4">
    <source>
        <dbReference type="EMBL" id="MCC2125448.1"/>
    </source>
</evidence>
<dbReference type="CDD" id="cd00555">
    <property type="entry name" value="Maf"/>
    <property type="match status" value="1"/>
</dbReference>
<evidence type="ECO:0000256" key="1">
    <source>
        <dbReference type="ARBA" id="ARBA00001968"/>
    </source>
</evidence>
<feature type="site" description="Important for substrate specificity" evidence="3">
    <location>
        <position position="12"/>
    </location>
</feature>
<comment type="cofactor">
    <cofactor evidence="1 3">
        <name>a divalent metal cation</name>
        <dbReference type="ChEBI" id="CHEBI:60240"/>
    </cofactor>
</comment>
<dbReference type="RefSeq" id="WP_308458877.1">
    <property type="nucleotide sequence ID" value="NZ_JAJEPS010000003.1"/>
</dbReference>
<feature type="active site" description="Proton acceptor" evidence="3">
    <location>
        <position position="68"/>
    </location>
</feature>
<protein>
    <recommendedName>
        <fullName evidence="3">dTTP/UTP pyrophosphatase</fullName>
        <shortName evidence="3">dTTPase/UTPase</shortName>
        <ecNumber evidence="3">3.6.1.9</ecNumber>
    </recommendedName>
    <alternativeName>
        <fullName evidence="3">Nucleoside triphosphate pyrophosphatase</fullName>
    </alternativeName>
    <alternativeName>
        <fullName evidence="3">Nucleotide pyrophosphatase</fullName>
        <shortName evidence="3">Nucleotide PPase</shortName>
    </alternativeName>
</protein>
<proteinExistence type="inferred from homology"/>
<feature type="site" description="Important for substrate specificity" evidence="3">
    <location>
        <position position="155"/>
    </location>
</feature>
<sequence length="193" mass="21159">MRNIILASGSPRRKELLAQVGISFEIVKAEGEEIINTTVPEEAVKELSRQKAREVATRTDGDVVIGADTVVAADHEILGKPKDQEDAVRMIRMLQGRTHQVLTGVTVILRDGVRKKEICFAETTHVHVYPMTEEQIRDYVASGEPMDKAGAYGIQGLFAAYVSGIEGDYNNVVGLPVGRLYQEVLAAGIDLRK</sequence>
<dbReference type="Pfam" id="PF02545">
    <property type="entry name" value="Maf"/>
    <property type="match status" value="1"/>
</dbReference>
<feature type="site" description="Important for substrate specificity" evidence="3">
    <location>
        <position position="69"/>
    </location>
</feature>
<keyword evidence="3" id="KW-0963">Cytoplasm</keyword>
<dbReference type="Proteomes" id="UP001198220">
    <property type="component" value="Unassembled WGS sequence"/>
</dbReference>
<name>A0AAE3D9A4_9FIRM</name>
<dbReference type="EMBL" id="JAJEPS010000003">
    <property type="protein sequence ID" value="MCC2125448.1"/>
    <property type="molecule type" value="Genomic_DNA"/>
</dbReference>
<reference evidence="4 5" key="1">
    <citation type="submission" date="2021-10" db="EMBL/GenBank/DDBJ databases">
        <title>Anaerobic single-cell dispensing facilitates the cultivation of human gut bacteria.</title>
        <authorList>
            <person name="Afrizal A."/>
        </authorList>
    </citation>
    <scope>NUCLEOTIDE SEQUENCE [LARGE SCALE GENOMIC DNA]</scope>
    <source>
        <strain evidence="4 5">CLA-AA-H276</strain>
    </source>
</reference>
<dbReference type="PANTHER" id="PTHR43213">
    <property type="entry name" value="BIFUNCTIONAL DTTP/UTP PYROPHOSPHATASE/METHYLTRANSFERASE PROTEIN-RELATED"/>
    <property type="match status" value="1"/>
</dbReference>
<comment type="similarity">
    <text evidence="3">Belongs to the Maf family. YhdE subfamily.</text>
</comment>
<dbReference type="GO" id="GO:0047429">
    <property type="term" value="F:nucleoside triphosphate diphosphatase activity"/>
    <property type="evidence" value="ECO:0007669"/>
    <property type="project" value="UniProtKB-EC"/>
</dbReference>
<dbReference type="AlphaFoldDB" id="A0AAE3D9A4"/>
<gene>
    <name evidence="4" type="ORF">LKD36_04560</name>
</gene>
<dbReference type="EC" id="3.6.1.9" evidence="3"/>
<keyword evidence="2 3" id="KW-0378">Hydrolase</keyword>
<dbReference type="SUPFAM" id="SSF52972">
    <property type="entry name" value="ITPase-like"/>
    <property type="match status" value="1"/>
</dbReference>
<comment type="caution">
    <text evidence="3">Lacks conserved residue(s) required for the propagation of feature annotation.</text>
</comment>
<comment type="function">
    <text evidence="3">Nucleoside triphosphate pyrophosphatase that hydrolyzes dTTP and UTP. May have a dual role in cell division arrest and in preventing the incorporation of modified nucleotides into cellular nucleic acids.</text>
</comment>
<comment type="catalytic activity">
    <reaction evidence="3">
        <text>UTP + H2O = UMP + diphosphate + H(+)</text>
        <dbReference type="Rhea" id="RHEA:29395"/>
        <dbReference type="ChEBI" id="CHEBI:15377"/>
        <dbReference type="ChEBI" id="CHEBI:15378"/>
        <dbReference type="ChEBI" id="CHEBI:33019"/>
        <dbReference type="ChEBI" id="CHEBI:46398"/>
        <dbReference type="ChEBI" id="CHEBI:57865"/>
        <dbReference type="EC" id="3.6.1.9"/>
    </reaction>
</comment>
<evidence type="ECO:0000256" key="2">
    <source>
        <dbReference type="ARBA" id="ARBA00022801"/>
    </source>
</evidence>
<keyword evidence="5" id="KW-1185">Reference proteome</keyword>
<organism evidence="4 5">
    <name type="scientific">Hominiventricola filiformis</name>
    <dbReference type="NCBI Taxonomy" id="2885352"/>
    <lineage>
        <taxon>Bacteria</taxon>
        <taxon>Bacillati</taxon>
        <taxon>Bacillota</taxon>
        <taxon>Clostridia</taxon>
        <taxon>Lachnospirales</taxon>
        <taxon>Lachnospiraceae</taxon>
        <taxon>Hominiventricola</taxon>
    </lineage>
</organism>
<dbReference type="HAMAP" id="MF_00528">
    <property type="entry name" value="Maf"/>
    <property type="match status" value="1"/>
</dbReference>
<comment type="subcellular location">
    <subcellularLocation>
        <location evidence="3">Cytoplasm</location>
    </subcellularLocation>
</comment>
<evidence type="ECO:0000313" key="5">
    <source>
        <dbReference type="Proteomes" id="UP001198220"/>
    </source>
</evidence>
<dbReference type="PANTHER" id="PTHR43213:SF5">
    <property type="entry name" value="BIFUNCTIONAL DTTP_UTP PYROPHOSPHATASE_METHYLTRANSFERASE PROTEIN-RELATED"/>
    <property type="match status" value="1"/>
</dbReference>
<dbReference type="GO" id="GO:0009117">
    <property type="term" value="P:nucleotide metabolic process"/>
    <property type="evidence" value="ECO:0007669"/>
    <property type="project" value="UniProtKB-KW"/>
</dbReference>
<dbReference type="NCBIfam" id="TIGR00172">
    <property type="entry name" value="maf"/>
    <property type="match status" value="1"/>
</dbReference>
<comment type="catalytic activity">
    <reaction evidence="3">
        <text>dTTP + H2O = dTMP + diphosphate + H(+)</text>
        <dbReference type="Rhea" id="RHEA:28534"/>
        <dbReference type="ChEBI" id="CHEBI:15377"/>
        <dbReference type="ChEBI" id="CHEBI:15378"/>
        <dbReference type="ChEBI" id="CHEBI:33019"/>
        <dbReference type="ChEBI" id="CHEBI:37568"/>
        <dbReference type="ChEBI" id="CHEBI:63528"/>
        <dbReference type="EC" id="3.6.1.9"/>
    </reaction>
</comment>